<sequence length="890" mass="95758">MALCWPTFLHRVLLMMLFACSSGIDASFSLSNELTDFIPACAQTCFVSFLENNFGTIRCGTTPTLDCLCSSDSASGFTAGEGAIQCIISEFNVGGCNGQEASGAVIDNAFSMCDGQTDALPNTHKTITATFVVQSSNPSVVVIANPTPTTSSYTTSCFAATSTQSITSPRTMSSSTTSLLVDSSTLAISTTSSRTSRIATNTSPPALSDASSSPSPTPTPTLSKKQVIGISAASVGVAAIIAGLIVFCACLRRRRQPRDSDMLPFQKDPETPISGLRKPPLRGGQSEFSKSKSSNGASPDGTWTRIPTPQPNVPPRLEISDPYMFSRRSIKQNTIGVAISPDRSAPISKRTSRLLPAKPTLKLATNQAAELPPGSGAGASVVSPSLPIYAQMTRESTATQFEEDEDATPSDNTVCRKSTDQTMSPQTAFEPTIKVFPPTGIPTSFFVTSNYPQDPNPSPPAILMRPNDGPYPPSSNFSTTPDYYIKPLTINRDAGSLSRPRPSPKPGMEMPSQNTSQNSENGRFTQVSSMYSGASATPYTNAPSTGPLSSNFPLSIPSPRRSELRNNRKSISQVGPYDRVSVDSYATSFADSDLSQDSETGPGVRGTMMMDLSPVVESPASGRSPVSYPKIPPSTRTQPTPTIRMVPPPPQPDFTSIFSSGTPRNTLLRKPRNSQSNQPWQVAEITAARQHRLSQQQQPSQEQARQNTYGLQPIPKNPPPKLASPFKPQPKAPPSAQIQTRTGLPQPSSCPRAPSYIAPSAHFNNSTTTSSQAKILHLRTPSNSGSIASQHSTNSSLLAKRLGVEKAAALHLRGEDNARQAKWRVLDEEERERARDPGWRPQLAIRGERERRTDVQLRTPERLEELPRTPGWMPKLTPTRRGDELFLSVA</sequence>
<feature type="chain" id="PRO_5040169951" description="Extracellular membrane protein CFEM domain-containing protein" evidence="3">
    <location>
        <begin position="24"/>
        <end position="890"/>
    </location>
</feature>
<gene>
    <name evidence="4" type="ORF">BJ878DRAFT_476356</name>
</gene>
<dbReference type="Proteomes" id="UP000887226">
    <property type="component" value="Unassembled WGS sequence"/>
</dbReference>
<evidence type="ECO:0000256" key="2">
    <source>
        <dbReference type="SAM" id="Phobius"/>
    </source>
</evidence>
<keyword evidence="3" id="KW-0732">Signal</keyword>
<evidence type="ECO:0000256" key="1">
    <source>
        <dbReference type="SAM" id="MobiDB-lite"/>
    </source>
</evidence>
<feature type="compositionally biased region" description="Pro residues" evidence="1">
    <location>
        <begin position="715"/>
        <end position="733"/>
    </location>
</feature>
<feature type="compositionally biased region" description="Polar residues" evidence="1">
    <location>
        <begin position="409"/>
        <end position="429"/>
    </location>
</feature>
<proteinExistence type="predicted"/>
<keyword evidence="2" id="KW-0472">Membrane</keyword>
<feature type="region of interest" description="Disordered" evidence="1">
    <location>
        <begin position="490"/>
        <end position="521"/>
    </location>
</feature>
<evidence type="ECO:0000313" key="5">
    <source>
        <dbReference type="Proteomes" id="UP000887226"/>
    </source>
</evidence>
<organism evidence="4 5">
    <name type="scientific">Calycina marina</name>
    <dbReference type="NCBI Taxonomy" id="1763456"/>
    <lineage>
        <taxon>Eukaryota</taxon>
        <taxon>Fungi</taxon>
        <taxon>Dikarya</taxon>
        <taxon>Ascomycota</taxon>
        <taxon>Pezizomycotina</taxon>
        <taxon>Leotiomycetes</taxon>
        <taxon>Helotiales</taxon>
        <taxon>Pezizellaceae</taxon>
        <taxon>Calycina</taxon>
    </lineage>
</organism>
<feature type="compositionally biased region" description="Low complexity" evidence="1">
    <location>
        <begin position="693"/>
        <end position="706"/>
    </location>
</feature>
<accession>A0A9P7ZAY6</accession>
<feature type="signal peptide" evidence="3">
    <location>
        <begin position="1"/>
        <end position="23"/>
    </location>
</feature>
<feature type="region of interest" description="Disordered" evidence="1">
    <location>
        <begin position="191"/>
        <end position="223"/>
    </location>
</feature>
<evidence type="ECO:0000313" key="4">
    <source>
        <dbReference type="EMBL" id="KAG9248620.1"/>
    </source>
</evidence>
<feature type="region of interest" description="Disordered" evidence="1">
    <location>
        <begin position="829"/>
        <end position="890"/>
    </location>
</feature>
<feature type="compositionally biased region" description="Polar residues" evidence="1">
    <location>
        <begin position="286"/>
        <end position="297"/>
    </location>
</feature>
<feature type="transmembrane region" description="Helical" evidence="2">
    <location>
        <begin position="227"/>
        <end position="251"/>
    </location>
</feature>
<feature type="compositionally biased region" description="Polar residues" evidence="1">
    <location>
        <begin position="736"/>
        <end position="749"/>
    </location>
</feature>
<feature type="compositionally biased region" description="Basic and acidic residues" evidence="1">
    <location>
        <begin position="846"/>
        <end position="867"/>
    </location>
</feature>
<keyword evidence="5" id="KW-1185">Reference proteome</keyword>
<dbReference type="OrthoDB" id="3946741at2759"/>
<evidence type="ECO:0008006" key="6">
    <source>
        <dbReference type="Google" id="ProtNLM"/>
    </source>
</evidence>
<feature type="region of interest" description="Disordered" evidence="1">
    <location>
        <begin position="260"/>
        <end position="316"/>
    </location>
</feature>
<evidence type="ECO:0000256" key="3">
    <source>
        <dbReference type="SAM" id="SignalP"/>
    </source>
</evidence>
<feature type="compositionally biased region" description="Polar residues" evidence="1">
    <location>
        <begin position="511"/>
        <end position="521"/>
    </location>
</feature>
<protein>
    <recommendedName>
        <fullName evidence="6">Extracellular membrane protein CFEM domain-containing protein</fullName>
    </recommendedName>
</protein>
<keyword evidence="2" id="KW-1133">Transmembrane helix</keyword>
<comment type="caution">
    <text evidence="4">The sequence shown here is derived from an EMBL/GenBank/DDBJ whole genome shotgun (WGS) entry which is preliminary data.</text>
</comment>
<feature type="compositionally biased region" description="Polar residues" evidence="1">
    <location>
        <begin position="653"/>
        <end position="665"/>
    </location>
</feature>
<keyword evidence="2" id="KW-0812">Transmembrane</keyword>
<feature type="region of interest" description="Disordered" evidence="1">
    <location>
        <begin position="397"/>
        <end position="430"/>
    </location>
</feature>
<reference evidence="4" key="1">
    <citation type="journal article" date="2021" name="IMA Fungus">
        <title>Genomic characterization of three marine fungi, including Emericellopsis atlantica sp. nov. with signatures of a generalist lifestyle and marine biomass degradation.</title>
        <authorList>
            <person name="Hagestad O.C."/>
            <person name="Hou L."/>
            <person name="Andersen J.H."/>
            <person name="Hansen E.H."/>
            <person name="Altermark B."/>
            <person name="Li C."/>
            <person name="Kuhnert E."/>
            <person name="Cox R.J."/>
            <person name="Crous P.W."/>
            <person name="Spatafora J.W."/>
            <person name="Lail K."/>
            <person name="Amirebrahimi M."/>
            <person name="Lipzen A."/>
            <person name="Pangilinan J."/>
            <person name="Andreopoulos W."/>
            <person name="Hayes R.D."/>
            <person name="Ng V."/>
            <person name="Grigoriev I.V."/>
            <person name="Jackson S.A."/>
            <person name="Sutton T.D.S."/>
            <person name="Dobson A.D.W."/>
            <person name="Rama T."/>
        </authorList>
    </citation>
    <scope>NUCLEOTIDE SEQUENCE</scope>
    <source>
        <strain evidence="4">TRa3180A</strain>
    </source>
</reference>
<dbReference type="EMBL" id="MU253746">
    <property type="protein sequence ID" value="KAG9248620.1"/>
    <property type="molecule type" value="Genomic_DNA"/>
</dbReference>
<dbReference type="AlphaFoldDB" id="A0A9P7ZAY6"/>
<feature type="region of interest" description="Disordered" evidence="1">
    <location>
        <begin position="535"/>
        <end position="575"/>
    </location>
</feature>
<feature type="compositionally biased region" description="Polar residues" evidence="1">
    <location>
        <begin position="535"/>
        <end position="553"/>
    </location>
</feature>
<feature type="region of interest" description="Disordered" evidence="1">
    <location>
        <begin position="615"/>
        <end position="751"/>
    </location>
</feature>
<name>A0A9P7ZAY6_9HELO</name>